<evidence type="ECO:0000313" key="3">
    <source>
        <dbReference type="Proteomes" id="UP000237968"/>
    </source>
</evidence>
<protein>
    <submittedName>
        <fullName evidence="2">D-inositol-3-phosphate glycosyltransferase</fullName>
        <ecNumber evidence="2">2.4.1.250</ecNumber>
    </submittedName>
</protein>
<gene>
    <name evidence="2" type="primary">mshA_2</name>
    <name evidence="2" type="ORF">ENSA5_66720</name>
</gene>
<keyword evidence="2" id="KW-0808">Transferase</keyword>
<name>A0A2S9XBM4_9BACT</name>
<dbReference type="InterPro" id="IPR001296">
    <property type="entry name" value="Glyco_trans_1"/>
</dbReference>
<sequence>MASGLPTVCAKATGSDALVVPGETGELATPGDPAAFVAAITPLLQDRARRQAMARAARSRAESMTWSRALDQLAGHWRDAREP</sequence>
<dbReference type="SUPFAM" id="SSF53756">
    <property type="entry name" value="UDP-Glycosyltransferase/glycogen phosphorylase"/>
    <property type="match status" value="1"/>
</dbReference>
<keyword evidence="2" id="KW-0328">Glycosyltransferase</keyword>
<dbReference type="PANTHER" id="PTHR45947">
    <property type="entry name" value="SULFOQUINOVOSYL TRANSFERASE SQD2"/>
    <property type="match status" value="1"/>
</dbReference>
<dbReference type="GO" id="GO:0102710">
    <property type="term" value="F:D-inositol-3-phosphate glycosyltransferase activity"/>
    <property type="evidence" value="ECO:0007669"/>
    <property type="project" value="UniProtKB-EC"/>
</dbReference>
<dbReference type="AlphaFoldDB" id="A0A2S9XBM4"/>
<feature type="domain" description="Glycosyl transferase family 1" evidence="1">
    <location>
        <begin position="1"/>
        <end position="59"/>
    </location>
</feature>
<organism evidence="2 3">
    <name type="scientific">Enhygromyxa salina</name>
    <dbReference type="NCBI Taxonomy" id="215803"/>
    <lineage>
        <taxon>Bacteria</taxon>
        <taxon>Pseudomonadati</taxon>
        <taxon>Myxococcota</taxon>
        <taxon>Polyangia</taxon>
        <taxon>Nannocystales</taxon>
        <taxon>Nannocystaceae</taxon>
        <taxon>Enhygromyxa</taxon>
    </lineage>
</organism>
<dbReference type="Pfam" id="PF00534">
    <property type="entry name" value="Glycos_transf_1"/>
    <property type="match status" value="1"/>
</dbReference>
<reference evidence="2 3" key="1">
    <citation type="submission" date="2018-03" db="EMBL/GenBank/DDBJ databases">
        <title>Draft Genome Sequences of the Obligatory Marine Myxobacteria Enhygromyxa salina SWB005.</title>
        <authorList>
            <person name="Poehlein A."/>
            <person name="Moghaddam J.A."/>
            <person name="Harms H."/>
            <person name="Alanjari M."/>
            <person name="Koenig G.M."/>
            <person name="Daniel R."/>
            <person name="Schaeberle T.F."/>
        </authorList>
    </citation>
    <scope>NUCLEOTIDE SEQUENCE [LARGE SCALE GENOMIC DNA]</scope>
    <source>
        <strain evidence="2 3">SWB005</strain>
    </source>
</reference>
<dbReference type="Gene3D" id="3.40.50.2000">
    <property type="entry name" value="Glycogen Phosphorylase B"/>
    <property type="match status" value="1"/>
</dbReference>
<dbReference type="Proteomes" id="UP000237968">
    <property type="component" value="Unassembled WGS sequence"/>
</dbReference>
<keyword evidence="3" id="KW-1185">Reference proteome</keyword>
<evidence type="ECO:0000259" key="1">
    <source>
        <dbReference type="Pfam" id="PF00534"/>
    </source>
</evidence>
<evidence type="ECO:0000313" key="2">
    <source>
        <dbReference type="EMBL" id="PRP90259.1"/>
    </source>
</evidence>
<dbReference type="InterPro" id="IPR050194">
    <property type="entry name" value="Glycosyltransferase_grp1"/>
</dbReference>
<dbReference type="PANTHER" id="PTHR45947:SF3">
    <property type="entry name" value="SULFOQUINOVOSYL TRANSFERASE SQD2"/>
    <property type="match status" value="1"/>
</dbReference>
<dbReference type="EC" id="2.4.1.250" evidence="2"/>
<accession>A0A2S9XBM4</accession>
<proteinExistence type="predicted"/>
<comment type="caution">
    <text evidence="2">The sequence shown here is derived from an EMBL/GenBank/DDBJ whole genome shotgun (WGS) entry which is preliminary data.</text>
</comment>
<dbReference type="EMBL" id="PVNK01000290">
    <property type="protein sequence ID" value="PRP90259.1"/>
    <property type="molecule type" value="Genomic_DNA"/>
</dbReference>